<feature type="transmembrane region" description="Helical" evidence="2">
    <location>
        <begin position="643"/>
        <end position="664"/>
    </location>
</feature>
<keyword evidence="2" id="KW-0812">Transmembrane</keyword>
<keyword evidence="2" id="KW-0472">Membrane</keyword>
<keyword evidence="2" id="KW-1133">Transmembrane helix</keyword>
<name>A0A6J5YCF4_9ZZZZ</name>
<feature type="region of interest" description="Disordered" evidence="1">
    <location>
        <begin position="678"/>
        <end position="711"/>
    </location>
</feature>
<organism evidence="3">
    <name type="scientific">freshwater metagenome</name>
    <dbReference type="NCBI Taxonomy" id="449393"/>
    <lineage>
        <taxon>unclassified sequences</taxon>
        <taxon>metagenomes</taxon>
        <taxon>ecological metagenomes</taxon>
    </lineage>
</organism>
<dbReference type="EMBL" id="CAEMXZ010000081">
    <property type="protein sequence ID" value="CAB4323884.1"/>
    <property type="molecule type" value="Genomic_DNA"/>
</dbReference>
<gene>
    <name evidence="3" type="ORF">UFOPK1392_01646</name>
</gene>
<evidence type="ECO:0000256" key="1">
    <source>
        <dbReference type="SAM" id="MobiDB-lite"/>
    </source>
</evidence>
<evidence type="ECO:0000313" key="3">
    <source>
        <dbReference type="EMBL" id="CAB4323884.1"/>
    </source>
</evidence>
<protein>
    <submittedName>
        <fullName evidence="3">Unannotated protein</fullName>
    </submittedName>
</protein>
<sequence>MKRASILLSAIGVVLGLVFSLAAPSDGQITETTTADSTSRSQIHLVSVSPWIGPAAVFRAEVDLRDVAGATGVTFTLHQAVNDRAALDRAIAGEQFGATLLRGEAASSGGASGLAVIDIPVSDTWPAPENGVVLTTSGVLPLAIVAVGANGDELATIVTHLIRLPDPDSRTGPLAIGLVVEQWERPSIALDGGTFLAPTDADHLLTTLRTLDEFARVPLSTLPSASTLIDLNLTRPEFDQASLSSLRPAPTRQLLASTYAPIAVSSWLSDGLVAETENQFTAGTESLIRQLGATPDNRIAVITPSIDSTALALLHNRGTRAVIVPSDQLLPKIDSARTPTPTLGFDVRTPNGDRMQAIATDSTVTARLQVDGGVDGSFDAVAAGQNAVADLALIGLAATGDARGLAIVVPGSTPTATLRVLLSALADRDGAGAGAPGSALLSPVTLDDLFAITDVTTTFDAKGRVPVVQSFRSEEPTSMGTYPASLRSTRRSIDGVLSMVPESPYLAGAAVHRALASGDQSLTADQRSGVLISADRALRSITGEVVMTPQQVVTLTSRSGKVPLSIENRLQVPVHVHVTLRSAKLDFPEGSEFDQMLAPGTTTRVDAVVTTRATGAFPLDVSVSTADDSVPVTTARFTVRSTAVSGIGLIISIGAGLFLLVWWIRHFRSSRRAAGLIGTTGPDGSDSDHAQPTPAVAGDYDPFDAQNPGDP</sequence>
<dbReference type="InterPro" id="IPR046112">
    <property type="entry name" value="DUF6049"/>
</dbReference>
<accession>A0A6J5YCF4</accession>
<proteinExistence type="predicted"/>
<reference evidence="3" key="1">
    <citation type="submission" date="2020-05" db="EMBL/GenBank/DDBJ databases">
        <authorList>
            <person name="Chiriac C."/>
            <person name="Salcher M."/>
            <person name="Ghai R."/>
            <person name="Kavagutti S V."/>
        </authorList>
    </citation>
    <scope>NUCLEOTIDE SEQUENCE</scope>
</reference>
<dbReference type="AlphaFoldDB" id="A0A6J5YCF4"/>
<dbReference type="Pfam" id="PF19516">
    <property type="entry name" value="DUF6049"/>
    <property type="match status" value="1"/>
</dbReference>
<evidence type="ECO:0000256" key="2">
    <source>
        <dbReference type="SAM" id="Phobius"/>
    </source>
</evidence>